<name>A0ABZ0W066_9HYPH</name>
<keyword evidence="1" id="KW-1133">Transmembrane helix</keyword>
<protein>
    <submittedName>
        <fullName evidence="2">Uncharacterized protein</fullName>
    </submittedName>
</protein>
<keyword evidence="3" id="KW-1185">Reference proteome</keyword>
<reference evidence="2 3" key="1">
    <citation type="submission" date="2023-11" db="EMBL/GenBank/DDBJ databases">
        <authorList>
            <person name="Panchal A.K."/>
            <person name="Meaney J.S."/>
            <person name="Karas B.J."/>
            <person name="diCenzo G.C."/>
        </authorList>
    </citation>
    <scope>NUCLEOTIDE SEQUENCE [LARGE SCALE GENOMIC DNA]</scope>
    <source>
        <strain evidence="2 3">NZP2235</strain>
    </source>
</reference>
<proteinExistence type="predicted"/>
<feature type="transmembrane region" description="Helical" evidence="1">
    <location>
        <begin position="32"/>
        <end position="50"/>
    </location>
</feature>
<organism evidence="2 3">
    <name type="scientific">Mesorhizobium huakuii</name>
    <dbReference type="NCBI Taxonomy" id="28104"/>
    <lineage>
        <taxon>Bacteria</taxon>
        <taxon>Pseudomonadati</taxon>
        <taxon>Pseudomonadota</taxon>
        <taxon>Alphaproteobacteria</taxon>
        <taxon>Hyphomicrobiales</taxon>
        <taxon>Phyllobacteriaceae</taxon>
        <taxon>Mesorhizobium</taxon>
    </lineage>
</organism>
<evidence type="ECO:0000313" key="2">
    <source>
        <dbReference type="EMBL" id="WQC01372.1"/>
    </source>
</evidence>
<evidence type="ECO:0000256" key="1">
    <source>
        <dbReference type="SAM" id="Phobius"/>
    </source>
</evidence>
<keyword evidence="1" id="KW-0812">Transmembrane</keyword>
<dbReference type="EMBL" id="CP139858">
    <property type="protein sequence ID" value="WQC01372.1"/>
    <property type="molecule type" value="Genomic_DNA"/>
</dbReference>
<feature type="transmembrane region" description="Helical" evidence="1">
    <location>
        <begin position="6"/>
        <end position="25"/>
    </location>
</feature>
<keyword evidence="1" id="KW-0472">Membrane</keyword>
<evidence type="ECO:0000313" key="3">
    <source>
        <dbReference type="Proteomes" id="UP001322481"/>
    </source>
</evidence>
<sequence>MDQLTIWHYLVMLILVALLLALVVLAIFKPDAFWKLVIIIAIGSAAPLSFEAVNLIAKLLPASQSVSEAGTVSASTDVLAPASGKAVPVLVDQPPPVKPVQPRPSNPDAKFAQYSAPGCQLPGDVDKFNHLNFANRLDLALKLDCVIIPKGTEVILLDTLGDLGQFIWEKDGTTIEFWSRAGNFRYNFTRK</sequence>
<gene>
    <name evidence="2" type="ORF">U0R22_005589</name>
</gene>
<dbReference type="RefSeq" id="WP_322416313.1">
    <property type="nucleotide sequence ID" value="NZ_CP139858.1"/>
</dbReference>
<accession>A0ABZ0W066</accession>
<dbReference type="Proteomes" id="UP001322481">
    <property type="component" value="Chromosome"/>
</dbReference>